<sequence length="91" mass="9056">MAVTKGRSSSNALIATTQGESGMQLNDDVVSGWLNGADSVDGCDNPAGSLFIYGQQATDAALTHAAPMLATGGAATLCTTTASVVNNCLCC</sequence>
<evidence type="ECO:0000313" key="2">
    <source>
        <dbReference type="Proteomes" id="UP001302072"/>
    </source>
</evidence>
<dbReference type="EMBL" id="CP115541">
    <property type="protein sequence ID" value="WNH52261.1"/>
    <property type="molecule type" value="Genomic_DNA"/>
</dbReference>
<name>A0ABY9YNU0_9GAMM</name>
<organism evidence="1 2">
    <name type="scientific">Stenotrophomonas oahuensis</name>
    <dbReference type="NCBI Taxonomy" id="3003271"/>
    <lineage>
        <taxon>Bacteria</taxon>
        <taxon>Pseudomonadati</taxon>
        <taxon>Pseudomonadota</taxon>
        <taxon>Gammaproteobacteria</taxon>
        <taxon>Lysobacterales</taxon>
        <taxon>Lysobacteraceae</taxon>
        <taxon>Stenotrophomonas</taxon>
    </lineage>
</organism>
<proteinExistence type="predicted"/>
<evidence type="ECO:0000313" key="1">
    <source>
        <dbReference type="EMBL" id="WNH52261.1"/>
    </source>
</evidence>
<reference evidence="1 2" key="1">
    <citation type="submission" date="2022-12" db="EMBL/GenBank/DDBJ databases">
        <title>Two new species, Stenotrophomonas aracearum and Stenotrophomonas oahuensis, isolated from Anthurium (Araceae family) in Hawaii.</title>
        <authorList>
            <person name="Chunag S.C."/>
            <person name="Dobhal S."/>
            <person name="Alvarez A."/>
            <person name="Arif M."/>
        </authorList>
    </citation>
    <scope>NUCLEOTIDE SEQUENCE [LARGE SCALE GENOMIC DNA]</scope>
    <source>
        <strain evidence="1 2">A5586</strain>
    </source>
</reference>
<dbReference type="Proteomes" id="UP001302072">
    <property type="component" value="Chromosome"/>
</dbReference>
<dbReference type="Pfam" id="PF19740">
    <property type="entry name" value="DUF6229"/>
    <property type="match status" value="1"/>
</dbReference>
<keyword evidence="2" id="KW-1185">Reference proteome</keyword>
<protein>
    <submittedName>
        <fullName evidence="1">DUF6229 family protein</fullName>
    </submittedName>
</protein>
<dbReference type="InterPro" id="IPR046197">
    <property type="entry name" value="DUF6229"/>
</dbReference>
<gene>
    <name evidence="1" type="ORF">PDM29_18295</name>
</gene>
<dbReference type="RefSeq" id="WP_311191466.1">
    <property type="nucleotide sequence ID" value="NZ_CP115541.1"/>
</dbReference>
<accession>A0ABY9YNU0</accession>